<evidence type="ECO:0000313" key="6">
    <source>
        <dbReference type="EMBL" id="NYI94101.1"/>
    </source>
</evidence>
<keyword evidence="2" id="KW-0328">Glycosyltransferase</keyword>
<dbReference type="InterPro" id="IPR029044">
    <property type="entry name" value="Nucleotide-diphossugar_trans"/>
</dbReference>
<dbReference type="InterPro" id="IPR050834">
    <property type="entry name" value="Glycosyltransf_2"/>
</dbReference>
<dbReference type="EMBL" id="JACCFO010000001">
    <property type="protein sequence ID" value="NYI94101.1"/>
    <property type="molecule type" value="Genomic_DNA"/>
</dbReference>
<dbReference type="InterPro" id="IPR001173">
    <property type="entry name" value="Glyco_trans_2-like"/>
</dbReference>
<dbReference type="PANTHER" id="PTHR43685">
    <property type="entry name" value="GLYCOSYLTRANSFERASE"/>
    <property type="match status" value="1"/>
</dbReference>
<proteinExistence type="inferred from homology"/>
<comment type="caution">
    <text evidence="6">The sequence shown here is derived from an EMBL/GenBank/DDBJ whole genome shotgun (WGS) entry which is preliminary data.</text>
</comment>
<dbReference type="AlphaFoldDB" id="A0A853BHK1"/>
<dbReference type="Proteomes" id="UP000575985">
    <property type="component" value="Unassembled WGS sequence"/>
</dbReference>
<evidence type="ECO:0000259" key="5">
    <source>
        <dbReference type="Pfam" id="PF00535"/>
    </source>
</evidence>
<accession>A0A853BHK1</accession>
<organism evidence="6 7">
    <name type="scientific">Streptomonospora nanhaiensis</name>
    <dbReference type="NCBI Taxonomy" id="1323731"/>
    <lineage>
        <taxon>Bacteria</taxon>
        <taxon>Bacillati</taxon>
        <taxon>Actinomycetota</taxon>
        <taxon>Actinomycetes</taxon>
        <taxon>Streptosporangiales</taxon>
        <taxon>Nocardiopsidaceae</taxon>
        <taxon>Streptomonospora</taxon>
    </lineage>
</organism>
<dbReference type="Gene3D" id="3.90.550.10">
    <property type="entry name" value="Spore Coat Polysaccharide Biosynthesis Protein SpsA, Chain A"/>
    <property type="match status" value="1"/>
</dbReference>
<evidence type="ECO:0000256" key="2">
    <source>
        <dbReference type="ARBA" id="ARBA00022676"/>
    </source>
</evidence>
<dbReference type="GO" id="GO:0016757">
    <property type="term" value="F:glycosyltransferase activity"/>
    <property type="evidence" value="ECO:0007669"/>
    <property type="project" value="UniProtKB-KW"/>
</dbReference>
<name>A0A853BHK1_9ACTN</name>
<dbReference type="PANTHER" id="PTHR43685:SF5">
    <property type="entry name" value="GLYCOSYLTRANSFERASE EPSE-RELATED"/>
    <property type="match status" value="1"/>
</dbReference>
<keyword evidence="7" id="KW-1185">Reference proteome</keyword>
<sequence>MRTGATDAHAPGGGHCAPAPRPEPATAPGDPAAARVGIVIATRDRRAELATTLRRLAAAQPDAPVTVVDNASTDGTPDLVAAEFPRVRLVRLSENRGCAARNAGVAHTPTPYVAFCDDDSWWPAGSLARAADAFDAHPRLGLVAAATFVGDGRRPDPINDLLARGLGAAPPGLPGPRVLGFLACAAVVRREAFLAAGGFSELLFFTHEEALLAQDLAALGWEACYLPDVRAHHHPSQNRPPSAWRRRLELRNRVLVHWLRRPAGRALRETARLAGAAAAAPEARGALADVARDLPRTLRDRRRLPARVERDLRVLER</sequence>
<protein>
    <submittedName>
        <fullName evidence="6">GT2 family glycosyltransferase</fullName>
    </submittedName>
</protein>
<feature type="domain" description="Glycosyltransferase 2-like" evidence="5">
    <location>
        <begin position="38"/>
        <end position="193"/>
    </location>
</feature>
<dbReference type="SUPFAM" id="SSF53448">
    <property type="entry name" value="Nucleotide-diphospho-sugar transferases"/>
    <property type="match status" value="1"/>
</dbReference>
<evidence type="ECO:0000256" key="1">
    <source>
        <dbReference type="ARBA" id="ARBA00006739"/>
    </source>
</evidence>
<evidence type="ECO:0000256" key="3">
    <source>
        <dbReference type="ARBA" id="ARBA00022679"/>
    </source>
</evidence>
<evidence type="ECO:0000256" key="4">
    <source>
        <dbReference type="SAM" id="MobiDB-lite"/>
    </source>
</evidence>
<comment type="similarity">
    <text evidence="1">Belongs to the glycosyltransferase 2 family.</text>
</comment>
<keyword evidence="3 6" id="KW-0808">Transferase</keyword>
<dbReference type="Pfam" id="PF00535">
    <property type="entry name" value="Glycos_transf_2"/>
    <property type="match status" value="1"/>
</dbReference>
<feature type="region of interest" description="Disordered" evidence="4">
    <location>
        <begin position="1"/>
        <end position="30"/>
    </location>
</feature>
<gene>
    <name evidence="6" type="ORF">HNR12_000378</name>
</gene>
<reference evidence="6 7" key="1">
    <citation type="submission" date="2020-07" db="EMBL/GenBank/DDBJ databases">
        <title>Sequencing the genomes of 1000 actinobacteria strains.</title>
        <authorList>
            <person name="Klenk H.-P."/>
        </authorList>
    </citation>
    <scope>NUCLEOTIDE SEQUENCE [LARGE SCALE GENOMIC DNA]</scope>
    <source>
        <strain evidence="6 7">DSM 45927</strain>
    </source>
</reference>
<evidence type="ECO:0000313" key="7">
    <source>
        <dbReference type="Proteomes" id="UP000575985"/>
    </source>
</evidence>